<dbReference type="InterPro" id="IPR023378">
    <property type="entry name" value="YheA/YmcA-like_dom_sf"/>
</dbReference>
<protein>
    <submittedName>
        <fullName evidence="1">Uncharacterized protein</fullName>
    </submittedName>
</protein>
<sequence length="75" mass="8364">MRRQVLQAKRQLDLDPLVSQLRLAQVDLQAILANISQEIAKTVSEDIFVDTGLPLAAKRPKHGSGPYQNIKEKSL</sequence>
<reference evidence="1 2" key="1">
    <citation type="journal article" date="2014" name="Int. J. Syst. Evol. Microbiol.">
        <title>Phylogenomics and the dynamic genome evolution of the genus Streptococcus.</title>
        <authorList>
            <consortium name="The Broad Institute Genome Sequencing Platform"/>
            <person name="Richards V.P."/>
            <person name="Palmer S.R."/>
            <person name="Pavinski Bitar P.D."/>
            <person name="Qin X."/>
            <person name="Weinstock G.M."/>
            <person name="Highlander S.K."/>
            <person name="Town C.D."/>
            <person name="Burne R.A."/>
            <person name="Stanhope M.J."/>
        </authorList>
    </citation>
    <scope>NUCLEOTIDE SEQUENCE [LARGE SCALE GENOMIC DNA]</scope>
    <source>
        <strain evidence="1 2">707-05</strain>
    </source>
</reference>
<gene>
    <name evidence="1" type="ORF">STRIC_2242</name>
</gene>
<organism evidence="1 2">
    <name type="scientific">Streptococcus ictaluri 707-05</name>
    <dbReference type="NCBI Taxonomy" id="764299"/>
    <lineage>
        <taxon>Bacteria</taxon>
        <taxon>Bacillati</taxon>
        <taxon>Bacillota</taxon>
        <taxon>Bacilli</taxon>
        <taxon>Lactobacillales</taxon>
        <taxon>Streptococcaceae</taxon>
        <taxon>Streptococcus</taxon>
    </lineage>
</organism>
<keyword evidence="2" id="KW-1185">Reference proteome</keyword>
<comment type="caution">
    <text evidence="1">The sequence shown here is derived from an EMBL/GenBank/DDBJ whole genome shotgun (WGS) entry which is preliminary data.</text>
</comment>
<dbReference type="EMBL" id="AEUX02000005">
    <property type="protein sequence ID" value="EHI69992.1"/>
    <property type="molecule type" value="Genomic_DNA"/>
</dbReference>
<dbReference type="Proteomes" id="UP000003330">
    <property type="component" value="Unassembled WGS sequence"/>
</dbReference>
<evidence type="ECO:0000313" key="1">
    <source>
        <dbReference type="EMBL" id="EHI69992.1"/>
    </source>
</evidence>
<dbReference type="AlphaFoldDB" id="G5K1I4"/>
<evidence type="ECO:0000313" key="2">
    <source>
        <dbReference type="Proteomes" id="UP000003330"/>
    </source>
</evidence>
<name>G5K1I4_9STRE</name>
<proteinExistence type="predicted"/>
<accession>G5K1I4</accession>
<dbReference type="RefSeq" id="WP_008088105.1">
    <property type="nucleotide sequence ID" value="NZ_AEUX02000005.1"/>
</dbReference>
<dbReference type="SUPFAM" id="SSF158622">
    <property type="entry name" value="YheA/YmcA-like"/>
    <property type="match status" value="1"/>
</dbReference>
<dbReference type="Gene3D" id="1.20.1500.10">
    <property type="entry name" value="YheA/YmcA-like"/>
    <property type="match status" value="1"/>
</dbReference>
<dbReference type="STRING" id="764299.STRIC_2242"/>